<sequence length="680" mass="77756">MPELIKRLIISSGAKVRKMSIPSGDNVYIPGWDGQVSSDSPIFNVSAGISLWEIGTNSDVRTKANNDYNKRTNDSLGYDRTKATFVFVTPRIWEQAGNWVKEKKSENKWKDIVVFTAIELEDWIAQYPVVAIWLADKIGTIKNTSLDYPQLFWNKWAKGEKYVLPPSLLLGGREDAINAIKVSLRVPKVIYVQSVSREESLAFICAVAIECQAKAEDSCQNIIIAKEERDVQELVDNYENLVIITYAVGSWNYATDKGHTIICAVSPEEQINDVIELQTIERRSFVNELKTIGIEEDVANRYAISTARSPLALRRLLHIDQLKPAWLHSENIQNLLPAIFVGRWNDSVDGDKKILEKLAGHSYDDFEKIIRNELFSNESLFLEAGGNWRLRSAYEAIGYSASFMTISFKETFAEIVNDVLSDDDPDAVNKIEATDLCFWNFKQKYSFALKEGICHTLILLSLQGNSDFVHDILSKFYASIQIKRFLSTRNLLPLLAEADPASFITFLKSDLKQGGIIVSSLFKKREKEYSFYGPCMNFVQLLFALEGLAWNDKYLKDVSMILLGLTIYKIDDNVGNKPIISLERIFRAILPQTYADENIRLKILDAIVTKYPIEGFYLCLAILNNFGDRVFEYSYHFKWRFSDLTQKNNKEFVIHFYYLEHIVELLLTKVSQVNKYQLAC</sequence>
<feature type="non-terminal residue" evidence="1">
    <location>
        <position position="680"/>
    </location>
</feature>
<name>A0AA92VV88_9BACT</name>
<organism evidence="1 2">
    <name type="scientific">Segatella copri</name>
    <dbReference type="NCBI Taxonomy" id="165179"/>
    <lineage>
        <taxon>Bacteria</taxon>
        <taxon>Pseudomonadati</taxon>
        <taxon>Bacteroidota</taxon>
        <taxon>Bacteroidia</taxon>
        <taxon>Bacteroidales</taxon>
        <taxon>Prevotellaceae</taxon>
        <taxon>Segatella</taxon>
    </lineage>
</organism>
<gene>
    <name evidence="1" type="ORF">DXB80_14765</name>
</gene>
<comment type="caution">
    <text evidence="1">The sequence shown here is derived from an EMBL/GenBank/DDBJ whole genome shotgun (WGS) entry which is preliminary data.</text>
</comment>
<dbReference type="EMBL" id="QSUC01000087">
    <property type="protein sequence ID" value="RGN02418.1"/>
    <property type="molecule type" value="Genomic_DNA"/>
</dbReference>
<protein>
    <submittedName>
        <fullName evidence="1">Uncharacterized protein</fullName>
    </submittedName>
</protein>
<dbReference type="Proteomes" id="UP000261245">
    <property type="component" value="Unassembled WGS sequence"/>
</dbReference>
<evidence type="ECO:0000313" key="2">
    <source>
        <dbReference type="Proteomes" id="UP000261245"/>
    </source>
</evidence>
<accession>A0AA92VV88</accession>
<evidence type="ECO:0000313" key="1">
    <source>
        <dbReference type="EMBL" id="RGN02418.1"/>
    </source>
</evidence>
<dbReference type="AlphaFoldDB" id="A0AA92VV88"/>
<reference evidence="1 2" key="1">
    <citation type="submission" date="2018-08" db="EMBL/GenBank/DDBJ databases">
        <title>A genome reference for cultivated species of the human gut microbiota.</title>
        <authorList>
            <person name="Zou Y."/>
            <person name="Xue W."/>
            <person name="Luo G."/>
        </authorList>
    </citation>
    <scope>NUCLEOTIDE SEQUENCE [LARGE SCALE GENOMIC DNA]</scope>
    <source>
        <strain evidence="1 2">OM06-11</strain>
    </source>
</reference>
<proteinExistence type="predicted"/>